<dbReference type="GO" id="GO:0009279">
    <property type="term" value="C:cell outer membrane"/>
    <property type="evidence" value="ECO:0007669"/>
    <property type="project" value="TreeGrafter"/>
</dbReference>
<dbReference type="NCBIfam" id="TIGR03002">
    <property type="entry name" value="outer_YhbN_LptA"/>
    <property type="match status" value="1"/>
</dbReference>
<dbReference type="Pfam" id="PF03968">
    <property type="entry name" value="LptD_N"/>
    <property type="match status" value="1"/>
</dbReference>
<evidence type="ECO:0000256" key="2">
    <source>
        <dbReference type="ARBA" id="ARBA00022729"/>
    </source>
</evidence>
<dbReference type="RefSeq" id="WP_099789743.1">
    <property type="nucleotide sequence ID" value="NZ_JBHLYV010000017.1"/>
</dbReference>
<dbReference type="EMBL" id="PDOC01000009">
    <property type="protein sequence ID" value="PIL44119.1"/>
    <property type="molecule type" value="Genomic_DNA"/>
</dbReference>
<comment type="subcellular location">
    <subcellularLocation>
        <location evidence="4">Periplasm</location>
    </subcellularLocation>
</comment>
<accession>A0A2G8TDS7</accession>
<evidence type="ECO:0000259" key="5">
    <source>
        <dbReference type="Pfam" id="PF03968"/>
    </source>
</evidence>
<dbReference type="GO" id="GO:0030288">
    <property type="term" value="C:outer membrane-bounded periplasmic space"/>
    <property type="evidence" value="ECO:0007669"/>
    <property type="project" value="TreeGrafter"/>
</dbReference>
<sequence precursor="true">MKIIMVGVACLLACGASLAERADSLKPIKINAESSVVNTVTQGGTAEGNVVLTRGTLIMKAEKLTAIVDPQGYQFVTLLAAPGGLATFRQKKDGGPDLWIEGEAERIEYDDKTDVVKLKGRAKVRNLEGTRVTGGAEGAFLSYDSRKEVVTATNTATGESKTGGGRVEWIIDSRRSPAPAAPAAGKQ</sequence>
<evidence type="ECO:0000313" key="7">
    <source>
        <dbReference type="Proteomes" id="UP000230390"/>
    </source>
</evidence>
<organism evidence="6 7">
    <name type="scientific">Massilia eurypsychrophila</name>
    <dbReference type="NCBI Taxonomy" id="1485217"/>
    <lineage>
        <taxon>Bacteria</taxon>
        <taxon>Pseudomonadati</taxon>
        <taxon>Pseudomonadota</taxon>
        <taxon>Betaproteobacteria</taxon>
        <taxon>Burkholderiales</taxon>
        <taxon>Oxalobacteraceae</taxon>
        <taxon>Telluria group</taxon>
        <taxon>Massilia</taxon>
    </lineage>
</organism>
<dbReference type="GO" id="GO:0017089">
    <property type="term" value="F:glycolipid transfer activity"/>
    <property type="evidence" value="ECO:0007669"/>
    <property type="project" value="TreeGrafter"/>
</dbReference>
<dbReference type="InterPro" id="IPR005653">
    <property type="entry name" value="OstA-like_N"/>
</dbReference>
<evidence type="ECO:0000256" key="4">
    <source>
        <dbReference type="HAMAP-Rule" id="MF_01914"/>
    </source>
</evidence>
<dbReference type="HAMAP" id="MF_01914">
    <property type="entry name" value="LPS_assembly_LptA"/>
    <property type="match status" value="1"/>
</dbReference>
<reference evidence="6 7" key="1">
    <citation type="submission" date="2017-10" db="EMBL/GenBank/DDBJ databases">
        <title>Massilia psychrophilum sp. nov., a novel purple-pigmented bacterium isolated from Tianshan glacier, Xinjiang Municipality, China.</title>
        <authorList>
            <person name="Wang H."/>
        </authorList>
    </citation>
    <scope>NUCLEOTIDE SEQUENCE [LARGE SCALE GENOMIC DNA]</scope>
    <source>
        <strain evidence="6 7">JCM 30074</strain>
    </source>
</reference>
<keyword evidence="2 4" id="KW-0732">Signal</keyword>
<name>A0A2G8TDS7_9BURK</name>
<feature type="signal peptide" evidence="4">
    <location>
        <begin position="1"/>
        <end position="19"/>
    </location>
</feature>
<evidence type="ECO:0000256" key="1">
    <source>
        <dbReference type="ARBA" id="ARBA00022448"/>
    </source>
</evidence>
<dbReference type="OrthoDB" id="5294855at2"/>
<feature type="domain" description="Organic solvent tolerance-like N-terminal" evidence="5">
    <location>
        <begin position="29"/>
        <end position="135"/>
    </location>
</feature>
<protein>
    <recommendedName>
        <fullName evidence="4">Lipopolysaccharide export system protein LptA</fullName>
    </recommendedName>
</protein>
<evidence type="ECO:0000313" key="6">
    <source>
        <dbReference type="EMBL" id="PIL44119.1"/>
    </source>
</evidence>
<dbReference type="Gene3D" id="2.60.450.10">
    <property type="entry name" value="Lipopolysaccharide (LPS) transport protein A like domain"/>
    <property type="match status" value="1"/>
</dbReference>
<dbReference type="PANTHER" id="PTHR36504:SF1">
    <property type="entry name" value="LIPOPOLYSACCHARIDE EXPORT SYSTEM PROTEIN LPTA"/>
    <property type="match status" value="1"/>
</dbReference>
<dbReference type="GO" id="GO:0015920">
    <property type="term" value="P:lipopolysaccharide transport"/>
    <property type="evidence" value="ECO:0007669"/>
    <property type="project" value="UniProtKB-UniRule"/>
</dbReference>
<gene>
    <name evidence="4 6" type="primary">lptA</name>
    <name evidence="6" type="ORF">CR105_15560</name>
</gene>
<dbReference type="PANTHER" id="PTHR36504">
    <property type="entry name" value="LIPOPOLYSACCHARIDE EXPORT SYSTEM PROTEIN LPTA"/>
    <property type="match status" value="1"/>
</dbReference>
<keyword evidence="1 4" id="KW-0813">Transport</keyword>
<dbReference type="AlphaFoldDB" id="A0A2G8TDS7"/>
<proteinExistence type="inferred from homology"/>
<comment type="subunit">
    <text evidence="4">Component of the lipopolysaccharide transport and assembly complex.</text>
</comment>
<comment type="function">
    <text evidence="4">Involved in the assembly of lipopolysaccharide (LPS). Required for the translocation of LPS from the inner membrane to the outer membrane.</text>
</comment>
<dbReference type="InterPro" id="IPR014340">
    <property type="entry name" value="LptA"/>
</dbReference>
<dbReference type="GO" id="GO:0001530">
    <property type="term" value="F:lipopolysaccharide binding"/>
    <property type="evidence" value="ECO:0007669"/>
    <property type="project" value="InterPro"/>
</dbReference>
<evidence type="ECO:0000256" key="3">
    <source>
        <dbReference type="ARBA" id="ARBA00022764"/>
    </source>
</evidence>
<comment type="similarity">
    <text evidence="4">Belongs to the LptA family.</text>
</comment>
<dbReference type="GO" id="GO:0043165">
    <property type="term" value="P:Gram-negative-bacterium-type cell outer membrane assembly"/>
    <property type="evidence" value="ECO:0007669"/>
    <property type="project" value="UniProtKB-UniRule"/>
</dbReference>
<keyword evidence="7" id="KW-1185">Reference proteome</keyword>
<feature type="chain" id="PRO_5013974987" description="Lipopolysaccharide export system protein LptA" evidence="4">
    <location>
        <begin position="20"/>
        <end position="187"/>
    </location>
</feature>
<keyword evidence="3 4" id="KW-0574">Periplasm</keyword>
<dbReference type="Proteomes" id="UP000230390">
    <property type="component" value="Unassembled WGS sequence"/>
</dbReference>
<dbReference type="InterPro" id="IPR052037">
    <property type="entry name" value="LPS_export_LptA"/>
</dbReference>
<comment type="caution">
    <text evidence="6">The sequence shown here is derived from an EMBL/GenBank/DDBJ whole genome shotgun (WGS) entry which is preliminary data.</text>
</comment>